<proteinExistence type="predicted"/>
<keyword evidence="1" id="KW-1133">Transmembrane helix</keyword>
<reference evidence="2" key="1">
    <citation type="submission" date="2020-09" db="EMBL/GenBank/DDBJ databases">
        <title>Genome-Enabled Discovery of Anthraquinone Biosynthesis in Senna tora.</title>
        <authorList>
            <person name="Kang S.-H."/>
            <person name="Pandey R.P."/>
            <person name="Lee C.-M."/>
            <person name="Sim J.-S."/>
            <person name="Jeong J.-T."/>
            <person name="Choi B.-S."/>
            <person name="Jung M."/>
            <person name="Ginzburg D."/>
            <person name="Zhao K."/>
            <person name="Won S.Y."/>
            <person name="Oh T.-J."/>
            <person name="Yu Y."/>
            <person name="Kim N.-H."/>
            <person name="Lee O.R."/>
            <person name="Lee T.-H."/>
            <person name="Bashyal P."/>
            <person name="Kim T.-S."/>
            <person name="Lee W.-H."/>
            <person name="Kawkins C."/>
            <person name="Kim C.-K."/>
            <person name="Kim J.S."/>
            <person name="Ahn B.O."/>
            <person name="Rhee S.Y."/>
            <person name="Sohng J.K."/>
        </authorList>
    </citation>
    <scope>NUCLEOTIDE SEQUENCE</scope>
    <source>
        <tissue evidence="2">Leaf</tissue>
    </source>
</reference>
<protein>
    <submittedName>
        <fullName evidence="2">Uncharacterized protein</fullName>
    </submittedName>
</protein>
<keyword evidence="1" id="KW-0472">Membrane</keyword>
<feature type="transmembrane region" description="Helical" evidence="1">
    <location>
        <begin position="20"/>
        <end position="43"/>
    </location>
</feature>
<evidence type="ECO:0000256" key="1">
    <source>
        <dbReference type="SAM" id="Phobius"/>
    </source>
</evidence>
<accession>A0A834SZQ7</accession>
<evidence type="ECO:0000313" key="2">
    <source>
        <dbReference type="EMBL" id="KAF7813070.1"/>
    </source>
</evidence>
<keyword evidence="3" id="KW-1185">Reference proteome</keyword>
<feature type="transmembrane region" description="Helical" evidence="1">
    <location>
        <begin position="86"/>
        <end position="105"/>
    </location>
</feature>
<organism evidence="2 3">
    <name type="scientific">Senna tora</name>
    <dbReference type="NCBI Taxonomy" id="362788"/>
    <lineage>
        <taxon>Eukaryota</taxon>
        <taxon>Viridiplantae</taxon>
        <taxon>Streptophyta</taxon>
        <taxon>Embryophyta</taxon>
        <taxon>Tracheophyta</taxon>
        <taxon>Spermatophyta</taxon>
        <taxon>Magnoliopsida</taxon>
        <taxon>eudicotyledons</taxon>
        <taxon>Gunneridae</taxon>
        <taxon>Pentapetalae</taxon>
        <taxon>rosids</taxon>
        <taxon>fabids</taxon>
        <taxon>Fabales</taxon>
        <taxon>Fabaceae</taxon>
        <taxon>Caesalpinioideae</taxon>
        <taxon>Cassia clade</taxon>
        <taxon>Senna</taxon>
    </lineage>
</organism>
<evidence type="ECO:0000313" key="3">
    <source>
        <dbReference type="Proteomes" id="UP000634136"/>
    </source>
</evidence>
<name>A0A834SZQ7_9FABA</name>
<dbReference type="EMBL" id="JAAIUW010000010">
    <property type="protein sequence ID" value="KAF7813070.1"/>
    <property type="molecule type" value="Genomic_DNA"/>
</dbReference>
<feature type="transmembrane region" description="Helical" evidence="1">
    <location>
        <begin position="111"/>
        <end position="129"/>
    </location>
</feature>
<dbReference type="AlphaFoldDB" id="A0A834SZQ7"/>
<sequence length="142" mass="15718">MTTYPLLRVKNGTWLFFCDSVGWFTIEVLVFRILGGSVCGLLFSISLPLKASNLDYPSSVAAWSGRDICFHGRGRWSNKWGNIHRLRLGCLIWISLVLSIALSGVVGITGYLFSCLFVVVFQIFVVALLKSQTLVSGFGHLV</sequence>
<keyword evidence="1" id="KW-0812">Transmembrane</keyword>
<gene>
    <name evidence="2" type="ORF">G2W53_034046</name>
</gene>
<dbReference type="Proteomes" id="UP000634136">
    <property type="component" value="Unassembled WGS sequence"/>
</dbReference>
<comment type="caution">
    <text evidence="2">The sequence shown here is derived from an EMBL/GenBank/DDBJ whole genome shotgun (WGS) entry which is preliminary data.</text>
</comment>